<keyword evidence="2" id="KW-1133">Transmembrane helix</keyword>
<keyword evidence="4" id="KW-0418">Kinase</keyword>
<dbReference type="GO" id="GO:0000155">
    <property type="term" value="F:phosphorelay sensor kinase activity"/>
    <property type="evidence" value="ECO:0007669"/>
    <property type="project" value="InterPro"/>
</dbReference>
<dbReference type="Proteomes" id="UP000320300">
    <property type="component" value="Unassembled WGS sequence"/>
</dbReference>
<evidence type="ECO:0000256" key="1">
    <source>
        <dbReference type="SAM" id="Coils"/>
    </source>
</evidence>
<keyword evidence="5" id="KW-1185">Reference proteome</keyword>
<evidence type="ECO:0000259" key="3">
    <source>
        <dbReference type="Pfam" id="PF06580"/>
    </source>
</evidence>
<gene>
    <name evidence="4" type="ORF">SAMN06265348_11496</name>
</gene>
<feature type="domain" description="Signal transduction histidine kinase internal region" evidence="3">
    <location>
        <begin position="179"/>
        <end position="257"/>
    </location>
</feature>
<proteinExistence type="predicted"/>
<keyword evidence="1" id="KW-0175">Coiled coil</keyword>
<accession>A0A521FN95</accession>
<sequence length="365" mass="42301">MTILSLIFDDMIFKNNSRYSRFYLTHLLVWILFILYESLITGILSGKFWTLLDYFNAYFINVALFYVNAHFVLPNWNRKKYVLTVLMVLLEIACATGIKFYISELSLYLNISSDNPFKNLSSGLALTVWRSIYFVGLSTGYWFALNIIIERKKVSDLEQKELRSQLQKEQLEKKLADSEIAFLKAQINPHFLFNTLNFLYNSSLNSAPQLSEPILLLSDIMRYAITDISKSGKVNLDDEIDQINAFISLNQFRFDHNLQLFFNVSGDTSDISILPLVLLTPVENMFKYGDLKNISHPATIDLVIRENRLHLTSRNRKLKSRKHIPSNGVGLKNLKLRLDAFYSDAHHIHVSDNDDDFIFELQITL</sequence>
<reference evidence="4 5" key="1">
    <citation type="submission" date="2017-05" db="EMBL/GenBank/DDBJ databases">
        <authorList>
            <person name="Varghese N."/>
            <person name="Submissions S."/>
        </authorList>
    </citation>
    <scope>NUCLEOTIDE SEQUENCE [LARGE SCALE GENOMIC DNA]</scope>
    <source>
        <strain evidence="4 5">DSM 19036</strain>
    </source>
</reference>
<organism evidence="4 5">
    <name type="scientific">Pedobacter westerhofensis</name>
    <dbReference type="NCBI Taxonomy" id="425512"/>
    <lineage>
        <taxon>Bacteria</taxon>
        <taxon>Pseudomonadati</taxon>
        <taxon>Bacteroidota</taxon>
        <taxon>Sphingobacteriia</taxon>
        <taxon>Sphingobacteriales</taxon>
        <taxon>Sphingobacteriaceae</taxon>
        <taxon>Pedobacter</taxon>
    </lineage>
</organism>
<dbReference type="InterPro" id="IPR050640">
    <property type="entry name" value="Bact_2-comp_sensor_kinase"/>
</dbReference>
<feature type="transmembrane region" description="Helical" evidence="2">
    <location>
        <begin position="81"/>
        <end position="102"/>
    </location>
</feature>
<dbReference type="Pfam" id="PF06580">
    <property type="entry name" value="His_kinase"/>
    <property type="match status" value="1"/>
</dbReference>
<keyword evidence="4" id="KW-0808">Transferase</keyword>
<dbReference type="PANTHER" id="PTHR34220:SF7">
    <property type="entry name" value="SENSOR HISTIDINE KINASE YPDA"/>
    <property type="match status" value="1"/>
</dbReference>
<feature type="coiled-coil region" evidence="1">
    <location>
        <begin position="154"/>
        <end position="188"/>
    </location>
</feature>
<dbReference type="InterPro" id="IPR010559">
    <property type="entry name" value="Sig_transdc_His_kin_internal"/>
</dbReference>
<feature type="transmembrane region" description="Helical" evidence="2">
    <location>
        <begin position="55"/>
        <end position="74"/>
    </location>
</feature>
<dbReference type="PANTHER" id="PTHR34220">
    <property type="entry name" value="SENSOR HISTIDINE KINASE YPDA"/>
    <property type="match status" value="1"/>
</dbReference>
<dbReference type="EMBL" id="FXTN01000014">
    <property type="protein sequence ID" value="SMO97619.1"/>
    <property type="molecule type" value="Genomic_DNA"/>
</dbReference>
<name>A0A521FN95_9SPHI</name>
<protein>
    <submittedName>
        <fullName evidence="4">Histidine kinase</fullName>
    </submittedName>
</protein>
<evidence type="ECO:0000313" key="4">
    <source>
        <dbReference type="EMBL" id="SMO97619.1"/>
    </source>
</evidence>
<dbReference type="OrthoDB" id="9792992at2"/>
<evidence type="ECO:0000256" key="2">
    <source>
        <dbReference type="SAM" id="Phobius"/>
    </source>
</evidence>
<evidence type="ECO:0000313" key="5">
    <source>
        <dbReference type="Proteomes" id="UP000320300"/>
    </source>
</evidence>
<keyword evidence="2" id="KW-0472">Membrane</keyword>
<feature type="transmembrane region" description="Helical" evidence="2">
    <location>
        <begin position="21"/>
        <end position="43"/>
    </location>
</feature>
<feature type="transmembrane region" description="Helical" evidence="2">
    <location>
        <begin position="122"/>
        <end position="144"/>
    </location>
</feature>
<keyword evidence="2" id="KW-0812">Transmembrane</keyword>
<dbReference type="AlphaFoldDB" id="A0A521FN95"/>
<dbReference type="GO" id="GO:0016020">
    <property type="term" value="C:membrane"/>
    <property type="evidence" value="ECO:0007669"/>
    <property type="project" value="InterPro"/>
</dbReference>